<dbReference type="PANTHER" id="PTHR48112">
    <property type="entry name" value="HIGH MOBILITY GROUP PROTEIN DSP1"/>
    <property type="match status" value="1"/>
</dbReference>
<feature type="DNA-binding region" description="HMG box" evidence="2">
    <location>
        <begin position="13"/>
        <end position="79"/>
    </location>
</feature>
<dbReference type="InterPro" id="IPR036910">
    <property type="entry name" value="HMG_box_dom_sf"/>
</dbReference>
<keyword evidence="2" id="KW-0539">Nucleus</keyword>
<protein>
    <submittedName>
        <fullName evidence="6">HMG box domain-containing protein</fullName>
    </submittedName>
</protein>
<dbReference type="PANTHER" id="PTHR48112:SF22">
    <property type="entry name" value="MITOCHONDRIAL TRANSCRIPTION FACTOR A, ISOFORM B"/>
    <property type="match status" value="1"/>
</dbReference>
<dbReference type="PROSITE" id="PS50118">
    <property type="entry name" value="HMG_BOX_2"/>
    <property type="match status" value="1"/>
</dbReference>
<evidence type="ECO:0000313" key="5">
    <source>
        <dbReference type="Proteomes" id="UP000887572"/>
    </source>
</evidence>
<dbReference type="WBParaSite" id="Gr19_v10_g2583.t1">
    <property type="protein sequence ID" value="Gr19_v10_g2583.t1"/>
    <property type="gene ID" value="Gr19_v10_g2583"/>
</dbReference>
<organism evidence="5 6">
    <name type="scientific">Globodera rostochiensis</name>
    <name type="common">Golden nematode worm</name>
    <name type="synonym">Heterodera rostochiensis</name>
    <dbReference type="NCBI Taxonomy" id="31243"/>
    <lineage>
        <taxon>Eukaryota</taxon>
        <taxon>Metazoa</taxon>
        <taxon>Ecdysozoa</taxon>
        <taxon>Nematoda</taxon>
        <taxon>Chromadorea</taxon>
        <taxon>Rhabditida</taxon>
        <taxon>Tylenchina</taxon>
        <taxon>Tylenchomorpha</taxon>
        <taxon>Tylenchoidea</taxon>
        <taxon>Heteroderidae</taxon>
        <taxon>Heteroderinae</taxon>
        <taxon>Globodera</taxon>
    </lineage>
</organism>
<dbReference type="GO" id="GO:0006357">
    <property type="term" value="P:regulation of transcription by RNA polymerase II"/>
    <property type="evidence" value="ECO:0007669"/>
    <property type="project" value="TreeGrafter"/>
</dbReference>
<dbReference type="AlphaFoldDB" id="A0A914HM03"/>
<feature type="region of interest" description="Disordered" evidence="3">
    <location>
        <begin position="48"/>
        <end position="87"/>
    </location>
</feature>
<dbReference type="Proteomes" id="UP000887572">
    <property type="component" value="Unplaced"/>
</dbReference>
<dbReference type="GO" id="GO:0005634">
    <property type="term" value="C:nucleus"/>
    <property type="evidence" value="ECO:0007669"/>
    <property type="project" value="UniProtKB-UniRule"/>
</dbReference>
<dbReference type="InterPro" id="IPR050342">
    <property type="entry name" value="HMGB"/>
</dbReference>
<proteinExistence type="predicted"/>
<dbReference type="GO" id="GO:0003677">
    <property type="term" value="F:DNA binding"/>
    <property type="evidence" value="ECO:0007669"/>
    <property type="project" value="UniProtKB-UniRule"/>
</dbReference>
<name>A0A914HM03_GLORO</name>
<keyword evidence="1 2" id="KW-0238">DNA-binding</keyword>
<evidence type="ECO:0000256" key="2">
    <source>
        <dbReference type="PROSITE-ProRule" id="PRU00267"/>
    </source>
</evidence>
<keyword evidence="5" id="KW-1185">Reference proteome</keyword>
<dbReference type="InterPro" id="IPR009071">
    <property type="entry name" value="HMG_box_dom"/>
</dbReference>
<reference evidence="6" key="1">
    <citation type="submission" date="2022-11" db="UniProtKB">
        <authorList>
            <consortium name="WormBaseParasite"/>
        </authorList>
    </citation>
    <scope>IDENTIFICATION</scope>
</reference>
<evidence type="ECO:0000259" key="4">
    <source>
        <dbReference type="PROSITE" id="PS50118"/>
    </source>
</evidence>
<evidence type="ECO:0000256" key="1">
    <source>
        <dbReference type="ARBA" id="ARBA00023125"/>
    </source>
</evidence>
<feature type="domain" description="HMG box" evidence="4">
    <location>
        <begin position="13"/>
        <end position="79"/>
    </location>
</feature>
<dbReference type="Pfam" id="PF00505">
    <property type="entry name" value="HMG_box"/>
    <property type="match status" value="1"/>
</dbReference>
<dbReference type="Gene3D" id="1.10.30.10">
    <property type="entry name" value="High mobility group box domain"/>
    <property type="match status" value="1"/>
</dbReference>
<dbReference type="SMART" id="SM00398">
    <property type="entry name" value="HMG"/>
    <property type="match status" value="1"/>
</dbReference>
<accession>A0A914HM03</accession>
<sequence length="87" mass="10356">MSHQSGHNETHEPKPAQTSFFLWMNENRDNFYRPGMSQVDVAEAAGSEWRRMPESEKAKWAQKSADDKERYARELIEQKDRQRENDE</sequence>
<dbReference type="SUPFAM" id="SSF47095">
    <property type="entry name" value="HMG-box"/>
    <property type="match status" value="1"/>
</dbReference>
<evidence type="ECO:0000256" key="3">
    <source>
        <dbReference type="SAM" id="MobiDB-lite"/>
    </source>
</evidence>
<evidence type="ECO:0000313" key="6">
    <source>
        <dbReference type="WBParaSite" id="Gr19_v10_g2583.t1"/>
    </source>
</evidence>